<proteinExistence type="predicted"/>
<feature type="transmembrane region" description="Helical" evidence="6">
    <location>
        <begin position="12"/>
        <end position="36"/>
    </location>
</feature>
<evidence type="ECO:0000256" key="5">
    <source>
        <dbReference type="SAM" id="MobiDB-lite"/>
    </source>
</evidence>
<dbReference type="InterPro" id="IPR007271">
    <property type="entry name" value="Nuc_sug_transpt"/>
</dbReference>
<dbReference type="PIRSF" id="PIRSF005799">
    <property type="entry name" value="UDP-gal_transpt"/>
    <property type="match status" value="1"/>
</dbReference>
<evidence type="ECO:0000256" key="3">
    <source>
        <dbReference type="ARBA" id="ARBA00022989"/>
    </source>
</evidence>
<dbReference type="PANTHER" id="PTHR10231">
    <property type="entry name" value="NUCLEOTIDE-SUGAR TRANSMEMBRANE TRANSPORTER"/>
    <property type="match status" value="1"/>
</dbReference>
<evidence type="ECO:0000256" key="2">
    <source>
        <dbReference type="ARBA" id="ARBA00022692"/>
    </source>
</evidence>
<feature type="compositionally biased region" description="Basic and acidic residues" evidence="5">
    <location>
        <begin position="313"/>
        <end position="324"/>
    </location>
</feature>
<dbReference type="AlphaFoldDB" id="A0A7S4DUS5"/>
<dbReference type="Pfam" id="PF04142">
    <property type="entry name" value="Nuc_sug_transp"/>
    <property type="match status" value="1"/>
</dbReference>
<gene>
    <name evidence="7" type="ORF">LGLO00237_LOCUS22789</name>
</gene>
<evidence type="ECO:0000256" key="1">
    <source>
        <dbReference type="ARBA" id="ARBA00004141"/>
    </source>
</evidence>
<dbReference type="GO" id="GO:0000139">
    <property type="term" value="C:Golgi membrane"/>
    <property type="evidence" value="ECO:0007669"/>
    <property type="project" value="InterPro"/>
</dbReference>
<protein>
    <recommendedName>
        <fullName evidence="8">Sugar phosphate transporter domain-containing protein</fullName>
    </recommendedName>
</protein>
<name>A0A7S4DUS5_9EUKA</name>
<keyword evidence="2 6" id="KW-0812">Transmembrane</keyword>
<dbReference type="EMBL" id="HBIV01031941">
    <property type="protein sequence ID" value="CAE0671146.1"/>
    <property type="molecule type" value="Transcribed_RNA"/>
</dbReference>
<feature type="transmembrane region" description="Helical" evidence="6">
    <location>
        <begin position="56"/>
        <end position="81"/>
    </location>
</feature>
<keyword evidence="3 6" id="KW-1133">Transmembrane helix</keyword>
<feature type="transmembrane region" description="Helical" evidence="6">
    <location>
        <begin position="111"/>
        <end position="133"/>
    </location>
</feature>
<feature type="transmembrane region" description="Helical" evidence="6">
    <location>
        <begin position="148"/>
        <end position="168"/>
    </location>
</feature>
<evidence type="ECO:0000256" key="4">
    <source>
        <dbReference type="ARBA" id="ARBA00023136"/>
    </source>
</evidence>
<dbReference type="GO" id="GO:0015165">
    <property type="term" value="F:pyrimidine nucleotide-sugar transmembrane transporter activity"/>
    <property type="evidence" value="ECO:0007669"/>
    <property type="project" value="InterPro"/>
</dbReference>
<organism evidence="7">
    <name type="scientific">Lotharella globosa</name>
    <dbReference type="NCBI Taxonomy" id="91324"/>
    <lineage>
        <taxon>Eukaryota</taxon>
        <taxon>Sar</taxon>
        <taxon>Rhizaria</taxon>
        <taxon>Cercozoa</taxon>
        <taxon>Chlorarachniophyceae</taxon>
        <taxon>Lotharella</taxon>
    </lineage>
</organism>
<sequence length="324" mass="35882">MLTASTKTATGLPYKTTSAIMCQEVIKFAFAAIYWYNFDYKKQKNDGLQNFNIKEFLMYSVPGLTYALQNSIVYFAIAILGPPTFQVFSNLKIITTAVLFRFILPNRGLTIIQWLAVVLLFTAMVISKISVFSQSGEEAGAWASKQELIFGCGLLVVNSTLSAFSGVFNEWLIKKIDPEAPLQFKNMQLYFFGCVLNFFGNILQDAPGTDSGFFTGFSPVVWIIILNNAALGISVAYIMKYANNVVKCFTGAVAVYIATYLSSYFFGEVIDLAFMCGVVVLTVALYLYMGDHNKVLQQSAKPVQKSAPASIDLVEKGESKKETR</sequence>
<evidence type="ECO:0000313" key="7">
    <source>
        <dbReference type="EMBL" id="CAE0671146.1"/>
    </source>
</evidence>
<evidence type="ECO:0008006" key="8">
    <source>
        <dbReference type="Google" id="ProtNLM"/>
    </source>
</evidence>
<dbReference type="NCBIfam" id="TIGR00803">
    <property type="entry name" value="nst"/>
    <property type="match status" value="1"/>
</dbReference>
<feature type="region of interest" description="Disordered" evidence="5">
    <location>
        <begin position="303"/>
        <end position="324"/>
    </location>
</feature>
<feature type="transmembrane region" description="Helical" evidence="6">
    <location>
        <begin position="245"/>
        <end position="266"/>
    </location>
</feature>
<feature type="transmembrane region" description="Helical" evidence="6">
    <location>
        <begin position="189"/>
        <end position="207"/>
    </location>
</feature>
<feature type="transmembrane region" description="Helical" evidence="6">
    <location>
        <begin position="219"/>
        <end position="238"/>
    </location>
</feature>
<accession>A0A7S4DUS5</accession>
<feature type="transmembrane region" description="Helical" evidence="6">
    <location>
        <begin position="272"/>
        <end position="289"/>
    </location>
</feature>
<comment type="subcellular location">
    <subcellularLocation>
        <location evidence="1">Membrane</location>
        <topology evidence="1">Multi-pass membrane protein</topology>
    </subcellularLocation>
</comment>
<keyword evidence="4 6" id="KW-0472">Membrane</keyword>
<reference evidence="7" key="1">
    <citation type="submission" date="2021-01" db="EMBL/GenBank/DDBJ databases">
        <authorList>
            <person name="Corre E."/>
            <person name="Pelletier E."/>
            <person name="Niang G."/>
            <person name="Scheremetjew M."/>
            <person name="Finn R."/>
            <person name="Kale V."/>
            <person name="Holt S."/>
            <person name="Cochrane G."/>
            <person name="Meng A."/>
            <person name="Brown T."/>
            <person name="Cohen L."/>
        </authorList>
    </citation>
    <scope>NUCLEOTIDE SEQUENCE</scope>
    <source>
        <strain evidence="7">CCCM811</strain>
    </source>
</reference>
<feature type="transmembrane region" description="Helical" evidence="6">
    <location>
        <begin position="87"/>
        <end position="104"/>
    </location>
</feature>
<evidence type="ECO:0000256" key="6">
    <source>
        <dbReference type="SAM" id="Phobius"/>
    </source>
</evidence>